<protein>
    <submittedName>
        <fullName evidence="1">Uncharacterized protein</fullName>
    </submittedName>
</protein>
<sequence length="102" mass="11316">MNGAFCHSAPDRSDLEGLGIGTGQEKCGSGRLDSTGVRRFGEAACFQPHSHEKRKCPVSSVRHKVNQRRGALCHIAGLTYVQKSWALETRHEVAYDPRIWPL</sequence>
<organism evidence="1 2">
    <name type="scientific">Planococcus chinensis</name>
    <dbReference type="NCBI Taxonomy" id="272917"/>
    <lineage>
        <taxon>Bacteria</taxon>
        <taxon>Bacillati</taxon>
        <taxon>Bacillota</taxon>
        <taxon>Bacilli</taxon>
        <taxon>Bacillales</taxon>
        <taxon>Caryophanaceae</taxon>
        <taxon>Planococcus</taxon>
    </lineage>
</organism>
<gene>
    <name evidence="1" type="ORF">ACFSDB_12175</name>
</gene>
<keyword evidence="2" id="KW-1185">Reference proteome</keyword>
<reference evidence="2" key="1">
    <citation type="journal article" date="2019" name="Int. J. Syst. Evol. Microbiol.">
        <title>The Global Catalogue of Microorganisms (GCM) 10K type strain sequencing project: providing services to taxonomists for standard genome sequencing and annotation.</title>
        <authorList>
            <consortium name="The Broad Institute Genomics Platform"/>
            <consortium name="The Broad Institute Genome Sequencing Center for Infectious Disease"/>
            <person name="Wu L."/>
            <person name="Ma J."/>
        </authorList>
    </citation>
    <scope>NUCLEOTIDE SEQUENCE [LARGE SCALE GENOMIC DNA]</scope>
    <source>
        <strain evidence="2">CGMCC 1.15475</strain>
    </source>
</reference>
<evidence type="ECO:0000313" key="1">
    <source>
        <dbReference type="EMBL" id="MFD1863678.1"/>
    </source>
</evidence>
<name>A0ABW4QJ65_9BACL</name>
<comment type="caution">
    <text evidence="1">The sequence shown here is derived from an EMBL/GenBank/DDBJ whole genome shotgun (WGS) entry which is preliminary data.</text>
</comment>
<accession>A0ABW4QJ65</accession>
<evidence type="ECO:0000313" key="2">
    <source>
        <dbReference type="Proteomes" id="UP001597273"/>
    </source>
</evidence>
<dbReference type="EMBL" id="JBHUFW010000010">
    <property type="protein sequence ID" value="MFD1863678.1"/>
    <property type="molecule type" value="Genomic_DNA"/>
</dbReference>
<dbReference type="Proteomes" id="UP001597273">
    <property type="component" value="Unassembled WGS sequence"/>
</dbReference>
<proteinExistence type="predicted"/>